<dbReference type="Gramene" id="AET2Gv20101800.1">
    <property type="protein sequence ID" value="AET2Gv20101800.1"/>
    <property type="gene ID" value="AET2Gv20101800"/>
</dbReference>
<reference evidence="3" key="2">
    <citation type="journal article" date="2017" name="Nat. Plants">
        <title>The Aegilops tauschii genome reveals multiple impacts of transposons.</title>
        <authorList>
            <person name="Zhao G."/>
            <person name="Zou C."/>
            <person name="Li K."/>
            <person name="Wang K."/>
            <person name="Li T."/>
            <person name="Gao L."/>
            <person name="Zhang X."/>
            <person name="Wang H."/>
            <person name="Yang Z."/>
            <person name="Liu X."/>
            <person name="Jiang W."/>
            <person name="Mao L."/>
            <person name="Kong X."/>
            <person name="Jiao Y."/>
            <person name="Jia J."/>
        </authorList>
    </citation>
    <scope>NUCLEOTIDE SEQUENCE [LARGE SCALE GENOMIC DNA]</scope>
    <source>
        <strain evidence="3">cv. AL8/78</strain>
    </source>
</reference>
<proteinExistence type="predicted"/>
<dbReference type="Pfam" id="PF13966">
    <property type="entry name" value="zf-RVT"/>
    <property type="match status" value="1"/>
</dbReference>
<accession>A0A453AEE6</accession>
<reference evidence="3" key="1">
    <citation type="journal article" date="2014" name="Science">
        <title>Ancient hybridizations among the ancestral genomes of bread wheat.</title>
        <authorList>
            <consortium name="International Wheat Genome Sequencing Consortium,"/>
            <person name="Marcussen T."/>
            <person name="Sandve S.R."/>
            <person name="Heier L."/>
            <person name="Spannagl M."/>
            <person name="Pfeifer M."/>
            <person name="Jakobsen K.S."/>
            <person name="Wulff B.B."/>
            <person name="Steuernagel B."/>
            <person name="Mayer K.F."/>
            <person name="Olsen O.A."/>
        </authorList>
    </citation>
    <scope>NUCLEOTIDE SEQUENCE [LARGE SCALE GENOMIC DNA]</scope>
    <source>
        <strain evidence="3">cv. AL8/78</strain>
    </source>
</reference>
<dbReference type="AlphaFoldDB" id="A0A453AEE6"/>
<dbReference type="EnsemblPlants" id="AET2Gv20101800.1">
    <property type="protein sequence ID" value="AET2Gv20101800.1"/>
    <property type="gene ID" value="AET2Gv20101800"/>
</dbReference>
<organism evidence="2 3">
    <name type="scientific">Aegilops tauschii subsp. strangulata</name>
    <name type="common">Goatgrass</name>
    <dbReference type="NCBI Taxonomy" id="200361"/>
    <lineage>
        <taxon>Eukaryota</taxon>
        <taxon>Viridiplantae</taxon>
        <taxon>Streptophyta</taxon>
        <taxon>Embryophyta</taxon>
        <taxon>Tracheophyta</taxon>
        <taxon>Spermatophyta</taxon>
        <taxon>Magnoliopsida</taxon>
        <taxon>Liliopsida</taxon>
        <taxon>Poales</taxon>
        <taxon>Poaceae</taxon>
        <taxon>BOP clade</taxon>
        <taxon>Pooideae</taxon>
        <taxon>Triticodae</taxon>
        <taxon>Triticeae</taxon>
        <taxon>Triticinae</taxon>
        <taxon>Aegilops</taxon>
    </lineage>
</organism>
<name>A0A453AEE6_AEGTS</name>
<reference evidence="2" key="4">
    <citation type="submission" date="2019-03" db="UniProtKB">
        <authorList>
            <consortium name="EnsemblPlants"/>
        </authorList>
    </citation>
    <scope>IDENTIFICATION</scope>
</reference>
<dbReference type="InterPro" id="IPR026960">
    <property type="entry name" value="RVT-Znf"/>
</dbReference>
<evidence type="ECO:0000313" key="3">
    <source>
        <dbReference type="Proteomes" id="UP000015105"/>
    </source>
</evidence>
<protein>
    <recommendedName>
        <fullName evidence="1">Reverse transcriptase zinc-binding domain-containing protein</fullName>
    </recommendedName>
</protein>
<reference evidence="2" key="3">
    <citation type="journal article" date="2017" name="Nature">
        <title>Genome sequence of the progenitor of the wheat D genome Aegilops tauschii.</title>
        <authorList>
            <person name="Luo M.C."/>
            <person name="Gu Y.Q."/>
            <person name="Puiu D."/>
            <person name="Wang H."/>
            <person name="Twardziok S.O."/>
            <person name="Deal K.R."/>
            <person name="Huo N."/>
            <person name="Zhu T."/>
            <person name="Wang L."/>
            <person name="Wang Y."/>
            <person name="McGuire P.E."/>
            <person name="Liu S."/>
            <person name="Long H."/>
            <person name="Ramasamy R.K."/>
            <person name="Rodriguez J.C."/>
            <person name="Van S.L."/>
            <person name="Yuan L."/>
            <person name="Wang Z."/>
            <person name="Xia Z."/>
            <person name="Xiao L."/>
            <person name="Anderson O.D."/>
            <person name="Ouyang S."/>
            <person name="Liang Y."/>
            <person name="Zimin A.V."/>
            <person name="Pertea G."/>
            <person name="Qi P."/>
            <person name="Bennetzen J.L."/>
            <person name="Dai X."/>
            <person name="Dawson M.W."/>
            <person name="Muller H.G."/>
            <person name="Kugler K."/>
            <person name="Rivarola-Duarte L."/>
            <person name="Spannagl M."/>
            <person name="Mayer K.F.X."/>
            <person name="Lu F.H."/>
            <person name="Bevan M.W."/>
            <person name="Leroy P."/>
            <person name="Li P."/>
            <person name="You F.M."/>
            <person name="Sun Q."/>
            <person name="Liu Z."/>
            <person name="Lyons E."/>
            <person name="Wicker T."/>
            <person name="Salzberg S.L."/>
            <person name="Devos K.M."/>
            <person name="Dvorak J."/>
        </authorList>
    </citation>
    <scope>NUCLEOTIDE SEQUENCE [LARGE SCALE GENOMIC DNA]</scope>
    <source>
        <strain evidence="2">cv. AL8/78</strain>
    </source>
</reference>
<sequence>MACPSPPRGAYEALGSQLTDPCMDSIWSPRVPSRVGVFGWLFYLDQLNTRANLHRKTLVDSSTCARFSAAVEDRAHFLGCTSSCVVWDALGFQPTYSLISSLWTALNTTGLS</sequence>
<dbReference type="Proteomes" id="UP000015105">
    <property type="component" value="Chromosome 2D"/>
</dbReference>
<keyword evidence="3" id="KW-1185">Reference proteome</keyword>
<evidence type="ECO:0000313" key="2">
    <source>
        <dbReference type="EnsemblPlants" id="AET2Gv20101800.1"/>
    </source>
</evidence>
<feature type="domain" description="Reverse transcriptase zinc-binding" evidence="1">
    <location>
        <begin position="10"/>
        <end position="87"/>
    </location>
</feature>
<reference evidence="2" key="5">
    <citation type="journal article" date="2021" name="G3 (Bethesda)">
        <title>Aegilops tauschii genome assembly Aet v5.0 features greater sequence contiguity and improved annotation.</title>
        <authorList>
            <person name="Wang L."/>
            <person name="Zhu T."/>
            <person name="Rodriguez J.C."/>
            <person name="Deal K.R."/>
            <person name="Dubcovsky J."/>
            <person name="McGuire P.E."/>
            <person name="Lux T."/>
            <person name="Spannagl M."/>
            <person name="Mayer K.F.X."/>
            <person name="Baldrich P."/>
            <person name="Meyers B.C."/>
            <person name="Huo N."/>
            <person name="Gu Y.Q."/>
            <person name="Zhou H."/>
            <person name="Devos K.M."/>
            <person name="Bennetzen J.L."/>
            <person name="Unver T."/>
            <person name="Budak H."/>
            <person name="Gulick P.J."/>
            <person name="Galiba G."/>
            <person name="Kalapos B."/>
            <person name="Nelson D.R."/>
            <person name="Li P."/>
            <person name="You F.M."/>
            <person name="Luo M.C."/>
            <person name="Dvorak J."/>
        </authorList>
    </citation>
    <scope>NUCLEOTIDE SEQUENCE [LARGE SCALE GENOMIC DNA]</scope>
    <source>
        <strain evidence="2">cv. AL8/78</strain>
    </source>
</reference>
<evidence type="ECO:0000259" key="1">
    <source>
        <dbReference type="Pfam" id="PF13966"/>
    </source>
</evidence>